<feature type="region of interest" description="Disordered" evidence="1">
    <location>
        <begin position="1"/>
        <end position="34"/>
    </location>
</feature>
<reference evidence="3" key="3">
    <citation type="submission" date="2016-02" db="EMBL/GenBank/DDBJ databases">
        <title>Draft genome of pathogenic Streptomyces sp. in Japan.</title>
        <authorList>
            <person name="Tomihama T."/>
            <person name="Ikenaga M."/>
            <person name="Sakai M."/>
            <person name="Okubo T."/>
            <person name="Ikeda S."/>
        </authorList>
    </citation>
    <scope>NUCLEOTIDE SEQUENCE [LARGE SCALE GENOMIC DNA]</scope>
    <source>
        <strain evidence="3">S58</strain>
    </source>
</reference>
<name>A0A117ECL5_STRSC</name>
<gene>
    <name evidence="2" type="ORF">SsS58_01522</name>
</gene>
<accession>A0A117ECL5</accession>
<evidence type="ECO:0000313" key="2">
    <source>
        <dbReference type="EMBL" id="GAQ61173.1"/>
    </source>
</evidence>
<reference evidence="2 3" key="2">
    <citation type="journal article" date="2016" name="Genome Announc.">
        <title>Draft Genome Sequences of Streptomyces scabiei S58, Streptomyces turgidiscabies T45, and Streptomyces acidiscabies a10, the Pathogens of Potato Common Scab, Isolated in Japan.</title>
        <authorList>
            <person name="Tomihama T."/>
            <person name="Nishi Y."/>
            <person name="Sakai M."/>
            <person name="Ikenaga M."/>
            <person name="Okubo T."/>
            <person name="Ikeda S."/>
        </authorList>
    </citation>
    <scope>NUCLEOTIDE SEQUENCE [LARGE SCALE GENOMIC DNA]</scope>
    <source>
        <strain evidence="2 3">S58</strain>
    </source>
</reference>
<protein>
    <submittedName>
        <fullName evidence="2">Uncharacterized protein</fullName>
    </submittedName>
</protein>
<comment type="caution">
    <text evidence="2">The sequence shown here is derived from an EMBL/GenBank/DDBJ whole genome shotgun (WGS) entry which is preliminary data.</text>
</comment>
<dbReference type="Proteomes" id="UP000067448">
    <property type="component" value="Unassembled WGS sequence"/>
</dbReference>
<dbReference type="OrthoDB" id="4367319at2"/>
<sequence>MSEKPRALGVVRLSVGNENQTGEETQRTRTSERADAEEMELVGFAGDIDVSASISPWVRPPLGDWLNNK</sequence>
<reference evidence="3" key="1">
    <citation type="submission" date="2015-11" db="EMBL/GenBank/DDBJ databases">
        <authorList>
            <consortium name="Cross-ministerial Strategic Innovation Promotion Program (SIP) consortium"/>
            <person name="Tomihama T."/>
            <person name="Ikenaga M."/>
            <person name="Sakai M."/>
            <person name="Okubo T."/>
            <person name="Ikeda S."/>
        </authorList>
    </citation>
    <scope>NUCLEOTIDE SEQUENCE [LARGE SCALE GENOMIC DNA]</scope>
    <source>
        <strain evidence="3">S58</strain>
    </source>
</reference>
<dbReference type="RefSeq" id="WP_107118193.1">
    <property type="nucleotide sequence ID" value="NZ_BCMM01000005.1"/>
</dbReference>
<evidence type="ECO:0000256" key="1">
    <source>
        <dbReference type="SAM" id="MobiDB-lite"/>
    </source>
</evidence>
<proteinExistence type="predicted"/>
<organism evidence="2 3">
    <name type="scientific">Streptomyces scabiei</name>
    <dbReference type="NCBI Taxonomy" id="1930"/>
    <lineage>
        <taxon>Bacteria</taxon>
        <taxon>Bacillati</taxon>
        <taxon>Actinomycetota</taxon>
        <taxon>Actinomycetes</taxon>
        <taxon>Kitasatosporales</taxon>
        <taxon>Streptomycetaceae</taxon>
        <taxon>Streptomyces</taxon>
    </lineage>
</organism>
<feature type="compositionally biased region" description="Basic and acidic residues" evidence="1">
    <location>
        <begin position="24"/>
        <end position="34"/>
    </location>
</feature>
<evidence type="ECO:0000313" key="3">
    <source>
        <dbReference type="Proteomes" id="UP000067448"/>
    </source>
</evidence>
<dbReference type="AlphaFoldDB" id="A0A117ECL5"/>
<dbReference type="EMBL" id="BCMM01000005">
    <property type="protein sequence ID" value="GAQ61173.1"/>
    <property type="molecule type" value="Genomic_DNA"/>
</dbReference>